<reference evidence="7" key="2">
    <citation type="submission" date="2020-02" db="EMBL/GenBank/DDBJ databases">
        <authorList>
            <person name="Gilchrist C.L.M."/>
            <person name="Chooi Y.-H."/>
        </authorList>
    </citation>
    <scope>NUCLEOTIDE SEQUENCE</scope>
    <source>
        <strain evidence="7">MST-FP2251</strain>
    </source>
</reference>
<dbReference type="GO" id="GO:0003677">
    <property type="term" value="F:DNA binding"/>
    <property type="evidence" value="ECO:0007669"/>
    <property type="project" value="UniProtKB-KW"/>
</dbReference>
<dbReference type="Proteomes" id="UP001194746">
    <property type="component" value="Unassembled WGS sequence"/>
</dbReference>
<reference evidence="7" key="1">
    <citation type="journal article" date="2019" name="Beilstein J. Org. Chem.">
        <title>Nanangenines: drimane sesquiterpenoids as the dominant metabolite cohort of a novel Australian fungus, Aspergillus nanangensis.</title>
        <authorList>
            <person name="Lacey H.J."/>
            <person name="Gilchrist C.L.M."/>
            <person name="Crombie A."/>
            <person name="Kalaitzis J.A."/>
            <person name="Vuong D."/>
            <person name="Rutledge P.J."/>
            <person name="Turner P."/>
            <person name="Pitt J.I."/>
            <person name="Lacey E."/>
            <person name="Chooi Y.H."/>
            <person name="Piggott A.M."/>
        </authorList>
    </citation>
    <scope>NUCLEOTIDE SEQUENCE</scope>
    <source>
        <strain evidence="7">MST-FP2251</strain>
    </source>
</reference>
<keyword evidence="5" id="KW-0539">Nucleus</keyword>
<dbReference type="SUPFAM" id="SSF57701">
    <property type="entry name" value="Zn2/Cys6 DNA-binding domain"/>
    <property type="match status" value="1"/>
</dbReference>
<evidence type="ECO:0000256" key="2">
    <source>
        <dbReference type="ARBA" id="ARBA00023015"/>
    </source>
</evidence>
<dbReference type="Pfam" id="PF00172">
    <property type="entry name" value="Zn_clus"/>
    <property type="match status" value="1"/>
</dbReference>
<feature type="domain" description="Zn(2)-C6 fungal-type" evidence="6">
    <location>
        <begin position="13"/>
        <end position="42"/>
    </location>
</feature>
<dbReference type="GO" id="GO:0009893">
    <property type="term" value="P:positive regulation of metabolic process"/>
    <property type="evidence" value="ECO:0007669"/>
    <property type="project" value="UniProtKB-ARBA"/>
</dbReference>
<dbReference type="InterPro" id="IPR001138">
    <property type="entry name" value="Zn2Cys6_DnaBD"/>
</dbReference>
<proteinExistence type="predicted"/>
<dbReference type="SMART" id="SM00066">
    <property type="entry name" value="GAL4"/>
    <property type="match status" value="1"/>
</dbReference>
<dbReference type="GO" id="GO:0005634">
    <property type="term" value="C:nucleus"/>
    <property type="evidence" value="ECO:0007669"/>
    <property type="project" value="UniProtKB-SubCell"/>
</dbReference>
<dbReference type="CDD" id="cd00067">
    <property type="entry name" value="GAL4"/>
    <property type="match status" value="1"/>
</dbReference>
<dbReference type="PROSITE" id="PS50048">
    <property type="entry name" value="ZN2_CY6_FUNGAL_2"/>
    <property type="match status" value="1"/>
</dbReference>
<dbReference type="PROSITE" id="PS00463">
    <property type="entry name" value="ZN2_CY6_FUNGAL_1"/>
    <property type="match status" value="1"/>
</dbReference>
<accession>A0AAD4CXM8</accession>
<keyword evidence="4" id="KW-0804">Transcription</keyword>
<dbReference type="GO" id="GO:0008270">
    <property type="term" value="F:zinc ion binding"/>
    <property type="evidence" value="ECO:0007669"/>
    <property type="project" value="InterPro"/>
</dbReference>
<evidence type="ECO:0000256" key="3">
    <source>
        <dbReference type="ARBA" id="ARBA00023125"/>
    </source>
</evidence>
<organism evidence="7 8">
    <name type="scientific">Aspergillus nanangensis</name>
    <dbReference type="NCBI Taxonomy" id="2582783"/>
    <lineage>
        <taxon>Eukaryota</taxon>
        <taxon>Fungi</taxon>
        <taxon>Dikarya</taxon>
        <taxon>Ascomycota</taxon>
        <taxon>Pezizomycotina</taxon>
        <taxon>Eurotiomycetes</taxon>
        <taxon>Eurotiomycetidae</taxon>
        <taxon>Eurotiales</taxon>
        <taxon>Aspergillaceae</taxon>
        <taxon>Aspergillus</taxon>
        <taxon>Aspergillus subgen. Circumdati</taxon>
    </lineage>
</organism>
<dbReference type="InterPro" id="IPR036864">
    <property type="entry name" value="Zn2-C6_fun-type_DNA-bd_sf"/>
</dbReference>
<evidence type="ECO:0000313" key="8">
    <source>
        <dbReference type="Proteomes" id="UP001194746"/>
    </source>
</evidence>
<gene>
    <name evidence="7" type="ORF">FE257_009841</name>
</gene>
<dbReference type="AlphaFoldDB" id="A0AAD4CXM8"/>
<protein>
    <recommendedName>
        <fullName evidence="6">Zn(2)-C6 fungal-type domain-containing protein</fullName>
    </recommendedName>
</protein>
<comment type="caution">
    <text evidence="7">The sequence shown here is derived from an EMBL/GenBank/DDBJ whole genome shotgun (WGS) entry which is preliminary data.</text>
</comment>
<dbReference type="Gene3D" id="4.10.240.10">
    <property type="entry name" value="Zn(2)-C6 fungal-type DNA-binding domain"/>
    <property type="match status" value="1"/>
</dbReference>
<comment type="subcellular location">
    <subcellularLocation>
        <location evidence="1">Nucleus</location>
    </subcellularLocation>
</comment>
<dbReference type="PANTHER" id="PTHR37534">
    <property type="entry name" value="TRANSCRIPTIONAL ACTIVATOR PROTEIN UGA3"/>
    <property type="match status" value="1"/>
</dbReference>
<keyword evidence="3" id="KW-0238">DNA-binding</keyword>
<dbReference type="InterPro" id="IPR021858">
    <property type="entry name" value="Fun_TF"/>
</dbReference>
<dbReference type="Pfam" id="PF11951">
    <property type="entry name" value="Fungal_trans_2"/>
    <property type="match status" value="1"/>
</dbReference>
<keyword evidence="2" id="KW-0805">Transcription regulation</keyword>
<evidence type="ECO:0000256" key="5">
    <source>
        <dbReference type="ARBA" id="ARBA00023242"/>
    </source>
</evidence>
<dbReference type="GO" id="GO:0000981">
    <property type="term" value="F:DNA-binding transcription factor activity, RNA polymerase II-specific"/>
    <property type="evidence" value="ECO:0007669"/>
    <property type="project" value="InterPro"/>
</dbReference>
<evidence type="ECO:0000259" key="6">
    <source>
        <dbReference type="PROSITE" id="PS50048"/>
    </source>
</evidence>
<evidence type="ECO:0000256" key="1">
    <source>
        <dbReference type="ARBA" id="ARBA00004123"/>
    </source>
</evidence>
<keyword evidence="8" id="KW-1185">Reference proteome</keyword>
<dbReference type="EMBL" id="VCAU01000006">
    <property type="protein sequence ID" value="KAF9893673.1"/>
    <property type="molecule type" value="Genomic_DNA"/>
</dbReference>
<evidence type="ECO:0000256" key="4">
    <source>
        <dbReference type="ARBA" id="ARBA00023163"/>
    </source>
</evidence>
<sequence length="678" mass="76848">MTTQAGRDRSLGGCGTCRSRHTKCDETKPAPCKVCVMSNVPCRGYDIRLRFIQYQGENEPPETNALRFRRPLFTESQRKAMNNTLIRSFGDIDPNQALLQLDEESLLEQPFYPLSRGPFGVFPAQSLQPSPPENALSQPENPIPPPEPCIPDADSIEQPYTVSDETIDLLDSLPLDFSLNNELDESALLDPESISFVDSLLFPEINANDLISRPYNVPDTVPTPQVQHRIPSPRLFYPIHQSSRLPEDSWFLLANYRDRVIPLLAPLNTTKKSPWHHLIFPCAMTTLAEITMGGTISYARSSLLYILLATSATHVQLASSSPAGELSAITIQYYKQRAWHDLKCCLQKEVSSPVKRAKYKDVLMALISMAILNVFEEDADSLLASLLITEEYIKRKGLTKPTLSRKNRLLHHCYAYLRIINESIILSDMSTDPFQDLGVVPDPTSTSQASRFRISQWTDPPDFAMTQSKPLELGQHDLHLEYPGRWDLTMYPEIFGIPESLLYLISHVTRLGNERDLLLTSMSRPPGDCDPSAPNARDFLVRAKLLEKHISRWDPKQGVESGSPSSNTVMMLAMQKALLIFFYRRFYDVEASVLQDEVRQVRDLLRRSRAASDRNVHMIWPGFIAACEALTPDLQEFFRGWFLDGFRDTGLPSFEMARSIAESIWTSDRALQWPEVVR</sequence>
<evidence type="ECO:0000313" key="7">
    <source>
        <dbReference type="EMBL" id="KAF9893673.1"/>
    </source>
</evidence>
<dbReference type="PANTHER" id="PTHR37534:SF46">
    <property type="entry name" value="ZN(II)2CYS6 TRANSCRIPTION FACTOR (EUROFUNG)"/>
    <property type="match status" value="1"/>
</dbReference>
<name>A0AAD4CXM8_ASPNN</name>